<gene>
    <name evidence="1" type="ORF">BD311DRAFT_123227</name>
</gene>
<accession>A0A4Q9MW65</accession>
<dbReference type="AlphaFoldDB" id="A0A4Q9MW65"/>
<reference evidence="1" key="1">
    <citation type="submission" date="2019-01" db="EMBL/GenBank/DDBJ databases">
        <title>Draft genome sequences of three monokaryotic isolates of the white-rot basidiomycete fungus Dichomitus squalens.</title>
        <authorList>
            <consortium name="DOE Joint Genome Institute"/>
            <person name="Lopez S.C."/>
            <person name="Andreopoulos B."/>
            <person name="Pangilinan J."/>
            <person name="Lipzen A."/>
            <person name="Riley R."/>
            <person name="Ahrendt S."/>
            <person name="Ng V."/>
            <person name="Barry K."/>
            <person name="Daum C."/>
            <person name="Grigoriev I.V."/>
            <person name="Hilden K.S."/>
            <person name="Makela M.R."/>
            <person name="de Vries R.P."/>
        </authorList>
    </citation>
    <scope>NUCLEOTIDE SEQUENCE [LARGE SCALE GENOMIC DNA]</scope>
    <source>
        <strain evidence="1">OM18370.1</strain>
    </source>
</reference>
<evidence type="ECO:0000313" key="1">
    <source>
        <dbReference type="EMBL" id="TBU31548.1"/>
    </source>
</evidence>
<dbReference type="Proteomes" id="UP000292957">
    <property type="component" value="Unassembled WGS sequence"/>
</dbReference>
<dbReference type="EMBL" id="ML143399">
    <property type="protein sequence ID" value="TBU31548.1"/>
    <property type="molecule type" value="Genomic_DNA"/>
</dbReference>
<name>A0A4Q9MW65_9APHY</name>
<proteinExistence type="predicted"/>
<organism evidence="1">
    <name type="scientific">Dichomitus squalens</name>
    <dbReference type="NCBI Taxonomy" id="114155"/>
    <lineage>
        <taxon>Eukaryota</taxon>
        <taxon>Fungi</taxon>
        <taxon>Dikarya</taxon>
        <taxon>Basidiomycota</taxon>
        <taxon>Agaricomycotina</taxon>
        <taxon>Agaricomycetes</taxon>
        <taxon>Polyporales</taxon>
        <taxon>Polyporaceae</taxon>
        <taxon>Dichomitus</taxon>
    </lineage>
</organism>
<sequence>MVALCPPRVRSIPPPTLCFVYPASLLLLPSHLLSPSSSRRIYSCITTSDPGQPSGAILRTLSRCHVRSLVISLLCCHSASIPNQLMRTFIHDIFLLARTRICISYVFTFTFNVQSPHTIHILLGSPFSSFAAPHWATAPRSLGNMVVRYFSTVVGSTKRAFAVVYSSGSRPASRFAAAAAATTRPIWVDGSLPSPSISDRRRTQGGSLGCSCCVRTCMYFTKYSGPRHYRRASFLAVESSPFFRTCACVRACRPADSINSRGRNCLG</sequence>
<protein>
    <submittedName>
        <fullName evidence="1">Uncharacterized protein</fullName>
    </submittedName>
</protein>